<evidence type="ECO:0000256" key="1">
    <source>
        <dbReference type="SAM" id="Phobius"/>
    </source>
</evidence>
<reference evidence="2 3" key="1">
    <citation type="submission" date="2014-10" db="EMBL/GenBank/DDBJ databases">
        <title>Genome sequence of Micropolyspora internatus JCM3315.</title>
        <authorList>
            <person name="Shin S.-K."/>
            <person name="Yi H."/>
        </authorList>
    </citation>
    <scope>NUCLEOTIDE SEQUENCE [LARGE SCALE GENOMIC DNA]</scope>
    <source>
        <strain evidence="2 3">JCM 3315</strain>
    </source>
</reference>
<accession>A0A837DC81</accession>
<gene>
    <name evidence="2" type="ORF">MINT15_20890</name>
</gene>
<protein>
    <submittedName>
        <fullName evidence="2">Uncharacterized protein</fullName>
    </submittedName>
</protein>
<organism evidence="2 3">
    <name type="scientific">Saccharomonospora viridis</name>
    <dbReference type="NCBI Taxonomy" id="1852"/>
    <lineage>
        <taxon>Bacteria</taxon>
        <taxon>Bacillati</taxon>
        <taxon>Actinomycetota</taxon>
        <taxon>Actinomycetes</taxon>
        <taxon>Pseudonocardiales</taxon>
        <taxon>Pseudonocardiaceae</taxon>
        <taxon>Saccharomonospora</taxon>
    </lineage>
</organism>
<dbReference type="AlphaFoldDB" id="A0A837DC81"/>
<keyword evidence="1" id="KW-0472">Membrane</keyword>
<keyword evidence="1" id="KW-0812">Transmembrane</keyword>
<evidence type="ECO:0000313" key="2">
    <source>
        <dbReference type="EMBL" id="KHF45207.1"/>
    </source>
</evidence>
<sequence>MGRFTAFMSGLTVREGDAMRSGRARVLFGAALGPIVTGYAAVASLLVVVATLASRSEFSAGGVLAAACPGWLAAYQVPLDIGGAPLGVLPMLPTLGVLLLVFRTAASATRRLDEVTGDRSGRLSSAVSVVGTVVGAHALFAALAFGVSAGLVAEGQFPAAIVTPTVLAGGAAALGAASASSAGWLERLDPVAVRGMRAGLIGFGVLFVVGTLVFVVATVAAWPTVGELVSAYSPESGSAVGMSLLSLGYVPNMSVLAASVLTGGGFSIGEVSVSAFAMTSGPVPAVPVLAGLPPEYGAWWPLLLVVPASIGAGVGWSLRAVDGRVNARLRAVLVAGIVCGFCAVVVSAFAGGALGGGPYDPVVVRAEVFSVTTFAFVVVPGGVVAWLTGPGRQPRRTPRRRR</sequence>
<keyword evidence="1" id="KW-1133">Transmembrane helix</keyword>
<feature type="transmembrane region" description="Helical" evidence="1">
    <location>
        <begin position="242"/>
        <end position="261"/>
    </location>
</feature>
<dbReference type="OMA" id="WVALMII"/>
<feature type="transmembrane region" description="Helical" evidence="1">
    <location>
        <begin position="26"/>
        <end position="51"/>
    </location>
</feature>
<feature type="transmembrane region" description="Helical" evidence="1">
    <location>
        <begin position="83"/>
        <end position="102"/>
    </location>
</feature>
<feature type="transmembrane region" description="Helical" evidence="1">
    <location>
        <begin position="123"/>
        <end position="145"/>
    </location>
</feature>
<feature type="transmembrane region" description="Helical" evidence="1">
    <location>
        <begin position="157"/>
        <end position="177"/>
    </location>
</feature>
<dbReference type="RefSeq" id="WP_012795999.1">
    <property type="nucleotide sequence ID" value="NZ_CALJZO010000109.1"/>
</dbReference>
<dbReference type="Pfam" id="PF19877">
    <property type="entry name" value="DUF6350"/>
    <property type="match status" value="1"/>
</dbReference>
<name>A0A837DC81_9PSEU</name>
<feature type="transmembrane region" description="Helical" evidence="1">
    <location>
        <begin position="273"/>
        <end position="292"/>
    </location>
</feature>
<feature type="transmembrane region" description="Helical" evidence="1">
    <location>
        <begin position="198"/>
        <end position="222"/>
    </location>
</feature>
<feature type="transmembrane region" description="Helical" evidence="1">
    <location>
        <begin position="331"/>
        <end position="356"/>
    </location>
</feature>
<dbReference type="EMBL" id="JRZE01000003">
    <property type="protein sequence ID" value="KHF45207.1"/>
    <property type="molecule type" value="Genomic_DNA"/>
</dbReference>
<feature type="transmembrane region" description="Helical" evidence="1">
    <location>
        <begin position="368"/>
        <end position="389"/>
    </location>
</feature>
<comment type="caution">
    <text evidence="2">The sequence shown here is derived from an EMBL/GenBank/DDBJ whole genome shotgun (WGS) entry which is preliminary data.</text>
</comment>
<evidence type="ECO:0000313" key="3">
    <source>
        <dbReference type="Proteomes" id="UP000030848"/>
    </source>
</evidence>
<dbReference type="Proteomes" id="UP000030848">
    <property type="component" value="Unassembled WGS sequence"/>
</dbReference>
<proteinExistence type="predicted"/>
<feature type="transmembrane region" description="Helical" evidence="1">
    <location>
        <begin position="298"/>
        <end position="319"/>
    </location>
</feature>
<dbReference type="InterPro" id="IPR045931">
    <property type="entry name" value="DUF6350"/>
</dbReference>